<organism evidence="1 4">
    <name type="scientific">Teichococcus wenyumeiae</name>
    <dbReference type="NCBI Taxonomy" id="2478470"/>
    <lineage>
        <taxon>Bacteria</taxon>
        <taxon>Pseudomonadati</taxon>
        <taxon>Pseudomonadota</taxon>
        <taxon>Alphaproteobacteria</taxon>
        <taxon>Acetobacterales</taxon>
        <taxon>Roseomonadaceae</taxon>
        <taxon>Roseomonas</taxon>
    </lineage>
</organism>
<gene>
    <name evidence="1" type="ORF">D6Z83_19395</name>
    <name evidence="2" type="ORF">EBE87_05810</name>
</gene>
<dbReference type="Gene3D" id="3.40.50.300">
    <property type="entry name" value="P-loop containing nucleotide triphosphate hydrolases"/>
    <property type="match status" value="1"/>
</dbReference>
<dbReference type="PIRSF" id="PIRSF034285">
    <property type="entry name" value="UCP034285"/>
    <property type="match status" value="1"/>
</dbReference>
<evidence type="ECO:0008006" key="5">
    <source>
        <dbReference type="Google" id="ProtNLM"/>
    </source>
</evidence>
<dbReference type="InParanoid" id="A0A3A9J5L1"/>
<accession>A0A3A9J5L1</accession>
<comment type="caution">
    <text evidence="1">The sequence shown here is derived from an EMBL/GenBank/DDBJ whole genome shotgun (WGS) entry which is preliminary data.</text>
</comment>
<proteinExistence type="predicted"/>
<evidence type="ECO:0000313" key="4">
    <source>
        <dbReference type="Proteomes" id="UP000278036"/>
    </source>
</evidence>
<dbReference type="AlphaFoldDB" id="A0A3A9J5L1"/>
<sequence>MMNMTARFSPLDRSALLADLRSQVAGLEHAGSRPGREDAVPLCPSLDQALPAGGLARAALHEVLAVGELGGPALGFIALALARSGGTVLWIAPEPEAWPPGLLRFGLGPERLLLVRATRQADALWAMEEALRCRAISAALLFSPGINLTAGRRLMLAAEAGGALGILLRTDSAAPGPAVALTRWRIAPLPALEPDRPRWQVELLRSRGGAGGQWSLCWREDDGALEDEALAPAPSRRSRVG</sequence>
<dbReference type="Proteomes" id="UP000274097">
    <property type="component" value="Unassembled WGS sequence"/>
</dbReference>
<dbReference type="Proteomes" id="UP000278036">
    <property type="component" value="Unassembled WGS sequence"/>
</dbReference>
<dbReference type="SUPFAM" id="SSF52540">
    <property type="entry name" value="P-loop containing nucleoside triphosphate hydrolases"/>
    <property type="match status" value="1"/>
</dbReference>
<evidence type="ECO:0000313" key="2">
    <source>
        <dbReference type="EMBL" id="RMI25912.1"/>
    </source>
</evidence>
<dbReference type="InterPro" id="IPR027417">
    <property type="entry name" value="P-loop_NTPase"/>
</dbReference>
<dbReference type="InterPro" id="IPR017026">
    <property type="entry name" value="ImuA"/>
</dbReference>
<dbReference type="EMBL" id="RFLX01000003">
    <property type="protein sequence ID" value="RMI25912.1"/>
    <property type="molecule type" value="Genomic_DNA"/>
</dbReference>
<evidence type="ECO:0000313" key="1">
    <source>
        <dbReference type="EMBL" id="RKK02497.1"/>
    </source>
</evidence>
<evidence type="ECO:0000313" key="3">
    <source>
        <dbReference type="Proteomes" id="UP000274097"/>
    </source>
</evidence>
<reference evidence="1 4" key="1">
    <citation type="submission" date="2018-09" db="EMBL/GenBank/DDBJ databases">
        <title>Roseomonas sp. nov., isolated from feces of Tibetan antelopes in the Qinghai-Tibet plateau, China.</title>
        <authorList>
            <person name="Tian Z."/>
        </authorList>
    </citation>
    <scope>NUCLEOTIDE SEQUENCE [LARGE SCALE GENOMIC DNA]</scope>
    <source>
        <strain evidence="2 3">Z23</strain>
        <strain evidence="1 4">Z24</strain>
    </source>
</reference>
<protein>
    <recommendedName>
        <fullName evidence="5">Protein ImuA</fullName>
    </recommendedName>
</protein>
<name>A0A3A9J5L1_9PROT</name>
<keyword evidence="3" id="KW-1185">Reference proteome</keyword>
<dbReference type="EMBL" id="RAQU01000147">
    <property type="protein sequence ID" value="RKK02497.1"/>
    <property type="molecule type" value="Genomic_DNA"/>
</dbReference>